<dbReference type="AlphaFoldDB" id="A0A2G8RZU0"/>
<evidence type="ECO:0000313" key="2">
    <source>
        <dbReference type="Proteomes" id="UP000230002"/>
    </source>
</evidence>
<gene>
    <name evidence="1" type="ORF">GSI_10178</name>
</gene>
<keyword evidence="2" id="KW-1185">Reference proteome</keyword>
<accession>A0A2G8RZU0</accession>
<organism evidence="1 2">
    <name type="scientific">Ganoderma sinense ZZ0214-1</name>
    <dbReference type="NCBI Taxonomy" id="1077348"/>
    <lineage>
        <taxon>Eukaryota</taxon>
        <taxon>Fungi</taxon>
        <taxon>Dikarya</taxon>
        <taxon>Basidiomycota</taxon>
        <taxon>Agaricomycotina</taxon>
        <taxon>Agaricomycetes</taxon>
        <taxon>Polyporales</taxon>
        <taxon>Polyporaceae</taxon>
        <taxon>Ganoderma</taxon>
    </lineage>
</organism>
<proteinExistence type="predicted"/>
<dbReference type="EMBL" id="AYKW01000034">
    <property type="protein sequence ID" value="PIL27039.1"/>
    <property type="molecule type" value="Genomic_DNA"/>
</dbReference>
<comment type="caution">
    <text evidence="1">The sequence shown here is derived from an EMBL/GenBank/DDBJ whole genome shotgun (WGS) entry which is preliminary data.</text>
</comment>
<protein>
    <submittedName>
        <fullName evidence="1">Uncharacterized protein</fullName>
    </submittedName>
</protein>
<dbReference type="Proteomes" id="UP000230002">
    <property type="component" value="Unassembled WGS sequence"/>
</dbReference>
<reference evidence="1 2" key="1">
    <citation type="journal article" date="2015" name="Sci. Rep.">
        <title>Chromosome-level genome map provides insights into diverse defense mechanisms in the medicinal fungus Ganoderma sinense.</title>
        <authorList>
            <person name="Zhu Y."/>
            <person name="Xu J."/>
            <person name="Sun C."/>
            <person name="Zhou S."/>
            <person name="Xu H."/>
            <person name="Nelson D.R."/>
            <person name="Qian J."/>
            <person name="Song J."/>
            <person name="Luo H."/>
            <person name="Xiang L."/>
            <person name="Li Y."/>
            <person name="Xu Z."/>
            <person name="Ji A."/>
            <person name="Wang L."/>
            <person name="Lu S."/>
            <person name="Hayward A."/>
            <person name="Sun W."/>
            <person name="Li X."/>
            <person name="Schwartz D.C."/>
            <person name="Wang Y."/>
            <person name="Chen S."/>
        </authorList>
    </citation>
    <scope>NUCLEOTIDE SEQUENCE [LARGE SCALE GENOMIC DNA]</scope>
    <source>
        <strain evidence="1 2">ZZ0214-1</strain>
    </source>
</reference>
<name>A0A2G8RZU0_9APHY</name>
<dbReference type="OrthoDB" id="2753572at2759"/>
<evidence type="ECO:0000313" key="1">
    <source>
        <dbReference type="EMBL" id="PIL27039.1"/>
    </source>
</evidence>
<sequence length="210" mass="24585">MAPYVKYSGQEEKPVPPLVDLINRVLDPDGSHSNSSSTLAQSASNPQEAFESRKLPLREFVWGAKLVRNALPHYCIPPWLDPVDVDIDDPRKLPLCWYGVPFHSDMVFKYAHRIRVAVYMTRAHLGLKPGDLDEYKTWPKLVKWFEGESGLTMHLHQVWDEPKPLLTFFNNHEMARVTDDMWRIIGDLLDEMDYPEDCKPMWYLDRRQDF</sequence>